<dbReference type="EMBL" id="BJXH01000012">
    <property type="protein sequence ID" value="GEM68034.1"/>
    <property type="molecule type" value="Genomic_DNA"/>
</dbReference>
<proteinExistence type="predicted"/>
<name>A0ABQ0W276_9SPHI</name>
<comment type="caution">
    <text evidence="1">The sequence shown here is derived from an EMBL/GenBank/DDBJ whole genome shotgun (WGS) entry which is preliminary data.</text>
</comment>
<organism evidence="1 2">
    <name type="scientific">Sphingobacterium mizutaii NBRC 14946 = DSM 11724</name>
    <dbReference type="NCBI Taxonomy" id="1220576"/>
    <lineage>
        <taxon>Bacteria</taxon>
        <taxon>Pseudomonadati</taxon>
        <taxon>Bacteroidota</taxon>
        <taxon>Sphingobacteriia</taxon>
        <taxon>Sphingobacteriales</taxon>
        <taxon>Sphingobacteriaceae</taxon>
        <taxon>Sphingobacterium</taxon>
    </lineage>
</organism>
<reference evidence="1 2" key="1">
    <citation type="submission" date="2019-07" db="EMBL/GenBank/DDBJ databases">
        <title>Whole genome shotgun sequence of Sphingobacterium mizutaii NBRC 14946.</title>
        <authorList>
            <person name="Hosoyama A."/>
            <person name="Uohara A."/>
            <person name="Ohji S."/>
            <person name="Ichikawa N."/>
        </authorList>
    </citation>
    <scope>NUCLEOTIDE SEQUENCE [LARGE SCALE GENOMIC DNA]</scope>
    <source>
        <strain evidence="1 2">NBRC 14946</strain>
    </source>
</reference>
<accession>A0ABQ0W276</accession>
<evidence type="ECO:0000313" key="2">
    <source>
        <dbReference type="Proteomes" id="UP000321676"/>
    </source>
</evidence>
<protein>
    <submittedName>
        <fullName evidence="1">Uncharacterized protein</fullName>
    </submittedName>
</protein>
<evidence type="ECO:0000313" key="1">
    <source>
        <dbReference type="EMBL" id="GEM68034.1"/>
    </source>
</evidence>
<sequence length="78" mass="9619">MEQIKKLSFSRHYEEERTLQIVSKLKPFQRPRNSFIHGAWLDVTIENNQARIYCLENRWRLTERSSNRTQYSRFDSKR</sequence>
<keyword evidence="2" id="KW-1185">Reference proteome</keyword>
<dbReference type="Proteomes" id="UP000321676">
    <property type="component" value="Unassembled WGS sequence"/>
</dbReference>
<gene>
    <name evidence="1" type="ORF">SMI01S_16400</name>
</gene>